<dbReference type="InterPro" id="IPR001623">
    <property type="entry name" value="DnaJ_domain"/>
</dbReference>
<gene>
    <name evidence="3" type="ORF">EJB05_03425</name>
</gene>
<feature type="compositionally biased region" description="Acidic residues" evidence="1">
    <location>
        <begin position="273"/>
        <end position="291"/>
    </location>
</feature>
<dbReference type="OrthoDB" id="10250354at2759"/>
<dbReference type="EMBL" id="RWGY01000004">
    <property type="protein sequence ID" value="TVU44001.1"/>
    <property type="molecule type" value="Genomic_DNA"/>
</dbReference>
<reference evidence="3 4" key="1">
    <citation type="journal article" date="2019" name="Sci. Rep.">
        <title>A high-quality genome of Eragrostis curvula grass provides insights into Poaceae evolution and supports new strategies to enhance forage quality.</title>
        <authorList>
            <person name="Carballo J."/>
            <person name="Santos B.A.C.M."/>
            <person name="Zappacosta D."/>
            <person name="Garbus I."/>
            <person name="Selva J.P."/>
            <person name="Gallo C.A."/>
            <person name="Diaz A."/>
            <person name="Albertini E."/>
            <person name="Caccamo M."/>
            <person name="Echenique V."/>
        </authorList>
    </citation>
    <scope>NUCLEOTIDE SEQUENCE [LARGE SCALE GENOMIC DNA]</scope>
    <source>
        <strain evidence="4">cv. Victoria</strain>
        <tissue evidence="3">Leaf</tissue>
    </source>
</reference>
<organism evidence="3 4">
    <name type="scientific">Eragrostis curvula</name>
    <name type="common">weeping love grass</name>
    <dbReference type="NCBI Taxonomy" id="38414"/>
    <lineage>
        <taxon>Eukaryota</taxon>
        <taxon>Viridiplantae</taxon>
        <taxon>Streptophyta</taxon>
        <taxon>Embryophyta</taxon>
        <taxon>Tracheophyta</taxon>
        <taxon>Spermatophyta</taxon>
        <taxon>Magnoliopsida</taxon>
        <taxon>Liliopsida</taxon>
        <taxon>Poales</taxon>
        <taxon>Poaceae</taxon>
        <taxon>PACMAD clade</taxon>
        <taxon>Chloridoideae</taxon>
        <taxon>Eragrostideae</taxon>
        <taxon>Eragrostidinae</taxon>
        <taxon>Eragrostis</taxon>
    </lineage>
</organism>
<dbReference type="Gene3D" id="1.10.287.110">
    <property type="entry name" value="DnaJ domain"/>
    <property type="match status" value="1"/>
</dbReference>
<dbReference type="PANTHER" id="PTHR44137">
    <property type="entry name" value="BNAC03G44070D PROTEIN"/>
    <property type="match status" value="1"/>
</dbReference>
<feature type="region of interest" description="Disordered" evidence="1">
    <location>
        <begin position="132"/>
        <end position="159"/>
    </location>
</feature>
<accession>A0A5J9W7M7</accession>
<dbReference type="Proteomes" id="UP000324897">
    <property type="component" value="Chromosome 5"/>
</dbReference>
<dbReference type="Pfam" id="PF00226">
    <property type="entry name" value="DnaJ"/>
    <property type="match status" value="1"/>
</dbReference>
<evidence type="ECO:0000313" key="4">
    <source>
        <dbReference type="Proteomes" id="UP000324897"/>
    </source>
</evidence>
<feature type="compositionally biased region" description="Acidic residues" evidence="1">
    <location>
        <begin position="323"/>
        <end position="332"/>
    </location>
</feature>
<comment type="caution">
    <text evidence="3">The sequence shown here is derived from an EMBL/GenBank/DDBJ whole genome shotgun (WGS) entry which is preliminary data.</text>
</comment>
<name>A0A5J9W7M7_9POAL</name>
<dbReference type="PROSITE" id="PS50076">
    <property type="entry name" value="DNAJ_2"/>
    <property type="match status" value="1"/>
</dbReference>
<sequence>MANTACPTAEAEKAYKAAEKCFILGDINGAIRWASPLSSSHRDLANALAAYEVHAAAALFPSRGENWHAVLGMDKLPASAITEDEIKKRYKRLCLVLHPDKNRSAAADGAFKLIRQAWEELSVPTRAEPDFWPRRSARAAEAGRSSRREASPDPGEKWWEWFGIPRDWWKEQETGSADDSSEQGASTSSRWRSWRLRYASRHGPVYCWHCNSGYVEEEDETQDEESGERCHSCGAPLKLRVEATDQSPETEEEGEVPPQEEAAPRPPSSPIFMEEDEEEEVPPPPPEEEEAAPPPPPEPIFMEEEVPPPRKKATPPPPSEPIFMEEDEEEEATPPTPPPPREAPPRRRNGRYFPCPGQCRRCGARFSSTVSVGTWHVSCTLCHLPAKLHGRMCVWL</sequence>
<dbReference type="CDD" id="cd06257">
    <property type="entry name" value="DnaJ"/>
    <property type="match status" value="1"/>
</dbReference>
<dbReference type="SMART" id="SM00271">
    <property type="entry name" value="DnaJ"/>
    <property type="match status" value="1"/>
</dbReference>
<feature type="compositionally biased region" description="Basic and acidic residues" evidence="1">
    <location>
        <begin position="144"/>
        <end position="159"/>
    </location>
</feature>
<dbReference type="Gramene" id="TVU44001">
    <property type="protein sequence ID" value="TVU44001"/>
    <property type="gene ID" value="EJB05_03425"/>
</dbReference>
<dbReference type="AlphaFoldDB" id="A0A5J9W7M7"/>
<evidence type="ECO:0000256" key="1">
    <source>
        <dbReference type="SAM" id="MobiDB-lite"/>
    </source>
</evidence>
<feature type="domain" description="J" evidence="2">
    <location>
        <begin position="66"/>
        <end position="126"/>
    </location>
</feature>
<dbReference type="SUPFAM" id="SSF46565">
    <property type="entry name" value="Chaperone J-domain"/>
    <property type="match status" value="1"/>
</dbReference>
<protein>
    <recommendedName>
        <fullName evidence="2">J domain-containing protein</fullName>
    </recommendedName>
</protein>
<feature type="non-terminal residue" evidence="3">
    <location>
        <position position="1"/>
    </location>
</feature>
<evidence type="ECO:0000259" key="2">
    <source>
        <dbReference type="PROSITE" id="PS50076"/>
    </source>
</evidence>
<keyword evidence="4" id="KW-1185">Reference proteome</keyword>
<proteinExistence type="predicted"/>
<dbReference type="PANTHER" id="PTHR44137:SF16">
    <property type="entry name" value="OS03G0837400 PROTEIN"/>
    <property type="match status" value="1"/>
</dbReference>
<feature type="region of interest" description="Disordered" evidence="1">
    <location>
        <begin position="243"/>
        <end position="349"/>
    </location>
</feature>
<dbReference type="InterPro" id="IPR036869">
    <property type="entry name" value="J_dom_sf"/>
</dbReference>
<evidence type="ECO:0000313" key="3">
    <source>
        <dbReference type="EMBL" id="TVU44001.1"/>
    </source>
</evidence>
<dbReference type="GO" id="GO:0005783">
    <property type="term" value="C:endoplasmic reticulum"/>
    <property type="evidence" value="ECO:0007669"/>
    <property type="project" value="UniProtKB-ARBA"/>
</dbReference>